<dbReference type="InParanoid" id="Q01SY9"/>
<accession>Q01SY9</accession>
<dbReference type="HOGENOM" id="CLU_006332_10_4_0"/>
<comment type="similarity">
    <text evidence="1">Belongs to the sulfatase family.</text>
</comment>
<dbReference type="InterPro" id="IPR050738">
    <property type="entry name" value="Sulfatase"/>
</dbReference>
<dbReference type="InterPro" id="IPR000917">
    <property type="entry name" value="Sulfatase_N"/>
</dbReference>
<evidence type="ECO:0000313" key="4">
    <source>
        <dbReference type="EMBL" id="ABJ87231.1"/>
    </source>
</evidence>
<name>Q01SY9_SOLUE</name>
<dbReference type="STRING" id="234267.Acid_6305"/>
<dbReference type="KEGG" id="sus:Acid_6305"/>
<gene>
    <name evidence="4" type="ordered locus">Acid_6305</name>
</gene>
<dbReference type="PANTHER" id="PTHR42693:SF53">
    <property type="entry name" value="ENDO-4-O-SULFATASE"/>
    <property type="match status" value="1"/>
</dbReference>
<dbReference type="CDD" id="cd16022">
    <property type="entry name" value="sulfatase_like"/>
    <property type="match status" value="1"/>
</dbReference>
<keyword evidence="2" id="KW-0378">Hydrolase</keyword>
<dbReference type="PANTHER" id="PTHR42693">
    <property type="entry name" value="ARYLSULFATASE FAMILY MEMBER"/>
    <property type="match status" value="1"/>
</dbReference>
<proteinExistence type="inferred from homology"/>
<dbReference type="Gene3D" id="3.40.720.10">
    <property type="entry name" value="Alkaline Phosphatase, subunit A"/>
    <property type="match status" value="2"/>
</dbReference>
<dbReference type="Pfam" id="PF00884">
    <property type="entry name" value="Sulfatase"/>
    <property type="match status" value="2"/>
</dbReference>
<dbReference type="InterPro" id="IPR017850">
    <property type="entry name" value="Alkaline_phosphatase_core_sf"/>
</dbReference>
<dbReference type="eggNOG" id="COG3119">
    <property type="taxonomic scope" value="Bacteria"/>
</dbReference>
<evidence type="ECO:0000256" key="2">
    <source>
        <dbReference type="ARBA" id="ARBA00022801"/>
    </source>
</evidence>
<feature type="domain" description="Sulfatase N-terminal" evidence="3">
    <location>
        <begin position="120"/>
        <end position="283"/>
    </location>
</feature>
<evidence type="ECO:0000256" key="1">
    <source>
        <dbReference type="ARBA" id="ARBA00008779"/>
    </source>
</evidence>
<dbReference type="EMBL" id="CP000473">
    <property type="protein sequence ID" value="ABJ87231.1"/>
    <property type="molecule type" value="Genomic_DNA"/>
</dbReference>
<reference evidence="4" key="1">
    <citation type="submission" date="2006-10" db="EMBL/GenBank/DDBJ databases">
        <title>Complete sequence of Solibacter usitatus Ellin6076.</title>
        <authorList>
            <consortium name="US DOE Joint Genome Institute"/>
            <person name="Copeland A."/>
            <person name="Lucas S."/>
            <person name="Lapidus A."/>
            <person name="Barry K."/>
            <person name="Detter J.C."/>
            <person name="Glavina del Rio T."/>
            <person name="Hammon N."/>
            <person name="Israni S."/>
            <person name="Dalin E."/>
            <person name="Tice H."/>
            <person name="Pitluck S."/>
            <person name="Thompson L.S."/>
            <person name="Brettin T."/>
            <person name="Bruce D."/>
            <person name="Han C."/>
            <person name="Tapia R."/>
            <person name="Gilna P."/>
            <person name="Schmutz J."/>
            <person name="Larimer F."/>
            <person name="Land M."/>
            <person name="Hauser L."/>
            <person name="Kyrpides N."/>
            <person name="Mikhailova N."/>
            <person name="Janssen P.H."/>
            <person name="Kuske C.R."/>
            <person name="Richardson P."/>
        </authorList>
    </citation>
    <scope>NUCLEOTIDE SEQUENCE</scope>
    <source>
        <strain evidence="4">Ellin6076</strain>
    </source>
</reference>
<sequence length="384" mass="41182" precursor="true">MNFTRRHFFLGSLALPALAAKKAVGEQPNILLILVDGLPSWLLGCYGNKEIRTPKIDQLAQTGTRFLNHYAAAPLADPARAALLSGRTPMQSKAAGEGTLEKLLGGVGYACGNTTGSAAALQFIDGQNAGKPFFLTASFAPFASLPADPGPYAQAKFDTFEQEAPAKNAARGKEMLGANLLPNLRRVAAATTALDAEIGELVSRLTQKKLLGDTLIAFTSPVGSLFGRHGLWSAGDASDPVNFFEEVVATPMIWSWSGHVPPLAARPEVVSACDLLPTICDITPAELPAANLWGRSYLAIVTGKPLPRKQPWRTTVFAQSGDAGMARSDRYKVIVRNDGKGPGELYDDKVDARERVNQHDNPQFLTVKTSHSAELAKWKRTYSA</sequence>
<feature type="domain" description="Sulfatase N-terminal" evidence="3">
    <location>
        <begin position="28"/>
        <end position="95"/>
    </location>
</feature>
<dbReference type="SUPFAM" id="SSF53649">
    <property type="entry name" value="Alkaline phosphatase-like"/>
    <property type="match status" value="1"/>
</dbReference>
<organism evidence="4">
    <name type="scientific">Solibacter usitatus (strain Ellin6076)</name>
    <dbReference type="NCBI Taxonomy" id="234267"/>
    <lineage>
        <taxon>Bacteria</taxon>
        <taxon>Pseudomonadati</taxon>
        <taxon>Acidobacteriota</taxon>
        <taxon>Terriglobia</taxon>
        <taxon>Bryobacterales</taxon>
        <taxon>Solibacteraceae</taxon>
        <taxon>Candidatus Solibacter</taxon>
    </lineage>
</organism>
<dbReference type="OrthoDB" id="9762324at2"/>
<dbReference type="AlphaFoldDB" id="Q01SY9"/>
<dbReference type="GO" id="GO:0004065">
    <property type="term" value="F:arylsulfatase activity"/>
    <property type="evidence" value="ECO:0007669"/>
    <property type="project" value="TreeGrafter"/>
</dbReference>
<evidence type="ECO:0000259" key="3">
    <source>
        <dbReference type="Pfam" id="PF00884"/>
    </source>
</evidence>
<protein>
    <submittedName>
        <fullName evidence="4">Sulfatase</fullName>
    </submittedName>
</protein>